<evidence type="ECO:0000256" key="1">
    <source>
        <dbReference type="ARBA" id="ARBA00004651"/>
    </source>
</evidence>
<evidence type="ECO:0000256" key="4">
    <source>
        <dbReference type="ARBA" id="ARBA00022475"/>
    </source>
</evidence>
<dbReference type="NCBIfam" id="NF003716">
    <property type="entry name" value="PRK05326.1-3"/>
    <property type="match status" value="1"/>
</dbReference>
<feature type="transmembrane region" description="Helical" evidence="9">
    <location>
        <begin position="85"/>
        <end position="110"/>
    </location>
</feature>
<feature type="transmembrane region" description="Helical" evidence="9">
    <location>
        <begin position="55"/>
        <end position="73"/>
    </location>
</feature>
<dbReference type="InterPro" id="IPR006037">
    <property type="entry name" value="RCK_C"/>
</dbReference>
<dbReference type="InterPro" id="IPR006153">
    <property type="entry name" value="Cation/H_exchanger_TM"/>
</dbReference>
<keyword evidence="3" id="KW-0050">Antiport</keyword>
<evidence type="ECO:0000259" key="10">
    <source>
        <dbReference type="PROSITE" id="PS51202"/>
    </source>
</evidence>
<dbReference type="GO" id="GO:1902600">
    <property type="term" value="P:proton transmembrane transport"/>
    <property type="evidence" value="ECO:0007669"/>
    <property type="project" value="InterPro"/>
</dbReference>
<keyword evidence="12" id="KW-1185">Reference proteome</keyword>
<evidence type="ECO:0000256" key="3">
    <source>
        <dbReference type="ARBA" id="ARBA00022449"/>
    </source>
</evidence>
<feature type="transmembrane region" description="Helical" evidence="9">
    <location>
        <begin position="269"/>
        <end position="287"/>
    </location>
</feature>
<keyword evidence="7" id="KW-0406">Ion transport</keyword>
<feature type="transmembrane region" description="Helical" evidence="9">
    <location>
        <begin position="329"/>
        <end position="352"/>
    </location>
</feature>
<dbReference type="Gene3D" id="3.30.70.1450">
    <property type="entry name" value="Regulator of K+ conductance, C-terminal domain"/>
    <property type="match status" value="1"/>
</dbReference>
<dbReference type="SUPFAM" id="SSF116726">
    <property type="entry name" value="TrkA C-terminal domain-like"/>
    <property type="match status" value="1"/>
</dbReference>
<evidence type="ECO:0000313" key="12">
    <source>
        <dbReference type="Proteomes" id="UP000653127"/>
    </source>
</evidence>
<keyword evidence="2" id="KW-0813">Transport</keyword>
<protein>
    <submittedName>
        <fullName evidence="11">Potassium/proton antiporter</fullName>
    </submittedName>
</protein>
<accession>A0A926DYK4</accession>
<dbReference type="AlphaFoldDB" id="A0A926DYK4"/>
<dbReference type="PANTHER" id="PTHR32507">
    <property type="entry name" value="NA(+)/H(+) ANTIPORTER 1"/>
    <property type="match status" value="1"/>
</dbReference>
<dbReference type="NCBIfam" id="NF003715">
    <property type="entry name" value="PRK05326.1-2"/>
    <property type="match status" value="1"/>
</dbReference>
<evidence type="ECO:0000256" key="8">
    <source>
        <dbReference type="ARBA" id="ARBA00023136"/>
    </source>
</evidence>
<feature type="transmembrane region" description="Helical" evidence="9">
    <location>
        <begin position="216"/>
        <end position="233"/>
    </location>
</feature>
<gene>
    <name evidence="11" type="ORF">H8711_01330</name>
</gene>
<dbReference type="InterPro" id="IPR036721">
    <property type="entry name" value="RCK_C_sf"/>
</dbReference>
<dbReference type="EMBL" id="JACRST010000001">
    <property type="protein sequence ID" value="MBC8545580.1"/>
    <property type="molecule type" value="Genomic_DNA"/>
</dbReference>
<dbReference type="Proteomes" id="UP000653127">
    <property type="component" value="Unassembled WGS sequence"/>
</dbReference>
<proteinExistence type="predicted"/>
<comment type="subcellular location">
    <subcellularLocation>
        <location evidence="1">Cell membrane</location>
        <topology evidence="1">Multi-pass membrane protein</topology>
    </subcellularLocation>
</comment>
<feature type="domain" description="RCK C-terminal" evidence="10">
    <location>
        <begin position="395"/>
        <end position="471"/>
    </location>
</feature>
<dbReference type="Gene3D" id="1.20.1530.20">
    <property type="match status" value="1"/>
</dbReference>
<evidence type="ECO:0000256" key="5">
    <source>
        <dbReference type="ARBA" id="ARBA00022692"/>
    </source>
</evidence>
<keyword evidence="5 9" id="KW-0812">Transmembrane</keyword>
<dbReference type="GO" id="GO:0006813">
    <property type="term" value="P:potassium ion transport"/>
    <property type="evidence" value="ECO:0007669"/>
    <property type="project" value="InterPro"/>
</dbReference>
<dbReference type="RefSeq" id="WP_249281732.1">
    <property type="nucleotide sequence ID" value="NZ_JACRST010000001.1"/>
</dbReference>
<comment type="caution">
    <text evidence="11">The sequence shown here is derived from an EMBL/GenBank/DDBJ whole genome shotgun (WGS) entry which is preliminary data.</text>
</comment>
<name>A0A926DYK4_9FIRM</name>
<evidence type="ECO:0000313" key="11">
    <source>
        <dbReference type="EMBL" id="MBC8545580.1"/>
    </source>
</evidence>
<sequence>MLQLLMIGSLILLLAIASSKIFYRFGVPALLLFLLLGMLFGSDGLVGIQFDSFELASQICSVGLIFIMFYGGFGTNWEAARPVAVRAVLLSTVGVWLTALLTGLFCQLVLKTSLLEGLLIGSVLASTDAASVFSVLRSRKLNLKGGLASLLEIESGSNDPFAYMCTIIVISLMTGQNSGSLPMMLFGQVFYGLIIGVVLAKITAFALRRIDLEIDGLYPILVMAVVMLGYAASESVGGNGYLCVYLIGIILGNSRILHKRSLVHFYDGISWLMQILLFFTLGLLSFPSQLHNVLVPGILISLFMMFVARPAATFSILSWFKVPFKAQLLVSWVGLRGAASIVFAIFAVNSGALVNNDIFHIVFLVALFSVTLQGSLIPTVAKKLHLVEPEGSVFKTFNDYQDEALTNLLELTVGPGNPWAGKNVMDAGIPEEILVVMIKRGNEVIVPKGSTPILEGDVLVLSGNCFDRIPL</sequence>
<dbReference type="GO" id="GO:0005886">
    <property type="term" value="C:plasma membrane"/>
    <property type="evidence" value="ECO:0007669"/>
    <property type="project" value="UniProtKB-SubCell"/>
</dbReference>
<dbReference type="Pfam" id="PF02080">
    <property type="entry name" value="TrkA_C"/>
    <property type="match status" value="1"/>
</dbReference>
<dbReference type="PANTHER" id="PTHR32507:SF7">
    <property type="entry name" value="K(+)_H(+) ANTIPORTER NHAP2"/>
    <property type="match status" value="1"/>
</dbReference>
<feature type="transmembrane region" description="Helical" evidence="9">
    <location>
        <begin position="29"/>
        <end position="48"/>
    </location>
</feature>
<feature type="transmembrane region" description="Helical" evidence="9">
    <location>
        <begin position="358"/>
        <end position="377"/>
    </location>
</feature>
<keyword evidence="4" id="KW-1003">Cell membrane</keyword>
<evidence type="ECO:0000256" key="6">
    <source>
        <dbReference type="ARBA" id="ARBA00022989"/>
    </source>
</evidence>
<dbReference type="GO" id="GO:0015297">
    <property type="term" value="F:antiporter activity"/>
    <property type="evidence" value="ECO:0007669"/>
    <property type="project" value="UniProtKB-KW"/>
</dbReference>
<dbReference type="PROSITE" id="PS51202">
    <property type="entry name" value="RCK_C"/>
    <property type="match status" value="1"/>
</dbReference>
<feature type="transmembrane region" description="Helical" evidence="9">
    <location>
        <begin position="183"/>
        <end position="204"/>
    </location>
</feature>
<dbReference type="GO" id="GO:0008324">
    <property type="term" value="F:monoatomic cation transmembrane transporter activity"/>
    <property type="evidence" value="ECO:0007669"/>
    <property type="project" value="InterPro"/>
</dbReference>
<keyword evidence="6 9" id="KW-1133">Transmembrane helix</keyword>
<organism evidence="11 12">
    <name type="scientific">Ligaoa zhengdingensis</name>
    <dbReference type="NCBI Taxonomy" id="2763658"/>
    <lineage>
        <taxon>Bacteria</taxon>
        <taxon>Bacillati</taxon>
        <taxon>Bacillota</taxon>
        <taxon>Clostridia</taxon>
        <taxon>Eubacteriales</taxon>
        <taxon>Oscillospiraceae</taxon>
        <taxon>Ligaoa</taxon>
    </lineage>
</organism>
<evidence type="ECO:0000256" key="7">
    <source>
        <dbReference type="ARBA" id="ARBA00023065"/>
    </source>
</evidence>
<reference evidence="11" key="1">
    <citation type="submission" date="2020-08" db="EMBL/GenBank/DDBJ databases">
        <title>Genome public.</title>
        <authorList>
            <person name="Liu C."/>
            <person name="Sun Q."/>
        </authorList>
    </citation>
    <scope>NUCLEOTIDE SEQUENCE</scope>
    <source>
        <strain evidence="11">NSJ-31</strain>
    </source>
</reference>
<evidence type="ECO:0000256" key="9">
    <source>
        <dbReference type="SAM" id="Phobius"/>
    </source>
</evidence>
<feature type="transmembrane region" description="Helical" evidence="9">
    <location>
        <begin position="293"/>
        <end position="317"/>
    </location>
</feature>
<dbReference type="InterPro" id="IPR038770">
    <property type="entry name" value="Na+/solute_symporter_sf"/>
</dbReference>
<dbReference type="Pfam" id="PF00999">
    <property type="entry name" value="Na_H_Exchanger"/>
    <property type="match status" value="1"/>
</dbReference>
<evidence type="ECO:0000256" key="2">
    <source>
        <dbReference type="ARBA" id="ARBA00022448"/>
    </source>
</evidence>
<feature type="transmembrane region" description="Helical" evidence="9">
    <location>
        <begin position="239"/>
        <end position="257"/>
    </location>
</feature>
<keyword evidence="8 9" id="KW-0472">Membrane</keyword>